<dbReference type="STRING" id="204773.HEAR3033"/>
<dbReference type="KEGG" id="har:HEAR3033"/>
<reference evidence="1 2" key="1">
    <citation type="journal article" date="2007" name="PLoS Genet.">
        <title>A tale of two oxidation states: bacterial colonization of arsenic-rich environments.</title>
        <authorList>
            <person name="Muller D."/>
            <person name="Medigue C."/>
            <person name="Koechler S."/>
            <person name="Barbe V."/>
            <person name="Barakat M."/>
            <person name="Talla E."/>
            <person name="Bonnefoy V."/>
            <person name="Krin E."/>
            <person name="Arsene-Ploetze F."/>
            <person name="Carapito C."/>
            <person name="Chandler M."/>
            <person name="Cournoyer B."/>
            <person name="Cruveiller S."/>
            <person name="Dossat C."/>
            <person name="Duval S."/>
            <person name="Heymann M."/>
            <person name="Leize E."/>
            <person name="Lieutaud A."/>
            <person name="Lievremont D."/>
            <person name="Makita Y."/>
            <person name="Mangenot S."/>
            <person name="Nitschke W."/>
            <person name="Ortet P."/>
            <person name="Perdrial N."/>
            <person name="Schoepp B."/>
            <person name="Siguier N."/>
            <person name="Simeonova D.D."/>
            <person name="Rouy Z."/>
            <person name="Segurens B."/>
            <person name="Turlin E."/>
            <person name="Vallenet D."/>
            <person name="Van Dorsselaer A."/>
            <person name="Weiss S."/>
            <person name="Weissenbach J."/>
            <person name="Lett M.C."/>
            <person name="Danchin A."/>
            <person name="Bertin P.N."/>
        </authorList>
    </citation>
    <scope>NUCLEOTIDE SEQUENCE [LARGE SCALE GENOMIC DNA]</scope>
    <source>
        <strain evidence="2">ULPAs1</strain>
    </source>
</reference>
<keyword evidence="2" id="KW-1185">Reference proteome</keyword>
<organism evidence="1 2">
    <name type="scientific">Herminiimonas arsenicoxydans</name>
    <dbReference type="NCBI Taxonomy" id="204773"/>
    <lineage>
        <taxon>Bacteria</taxon>
        <taxon>Pseudomonadati</taxon>
        <taxon>Pseudomonadota</taxon>
        <taxon>Betaproteobacteria</taxon>
        <taxon>Burkholderiales</taxon>
        <taxon>Oxalobacteraceae</taxon>
        <taxon>Herminiimonas</taxon>
    </lineage>
</organism>
<proteinExistence type="predicted"/>
<gene>
    <name evidence="1" type="ordered locus">HEAR3033</name>
</gene>
<evidence type="ECO:0000313" key="2">
    <source>
        <dbReference type="Proteomes" id="UP000006697"/>
    </source>
</evidence>
<dbReference type="Proteomes" id="UP000006697">
    <property type="component" value="Chromosome"/>
</dbReference>
<dbReference type="AlphaFoldDB" id="A4G9F5"/>
<sequence length="109" mass="12945">MILVSLIGRINEPNHTVYANPKTRYEWPWVRGLQICIYAAKDVKWTDTARSIASERPSYLAIWDADRCEGSDVYFLPHPADVHKPRSEWRWHLDFLPWLPFQNREFACN</sequence>
<dbReference type="HOGENOM" id="CLU_2180236_0_0_4"/>
<dbReference type="EMBL" id="CU207211">
    <property type="protein sequence ID" value="CAL63142.1"/>
    <property type="molecule type" value="Genomic_DNA"/>
</dbReference>
<accession>A4G9F5</accession>
<name>A4G9F5_HERAR</name>
<evidence type="ECO:0000313" key="1">
    <source>
        <dbReference type="EMBL" id="CAL63142.1"/>
    </source>
</evidence>
<protein>
    <submittedName>
        <fullName evidence="1">Uncharacterized protein</fullName>
    </submittedName>
</protein>